<dbReference type="PANTHER" id="PTHR23116:SF29">
    <property type="entry name" value="PDZ DOMAIN-CONTAINING PROTEIN 7"/>
    <property type="match status" value="1"/>
</dbReference>
<name>A0AAD9IWV6_RIDPI</name>
<feature type="domain" description="PDZ" evidence="5">
    <location>
        <begin position="177"/>
        <end position="294"/>
    </location>
</feature>
<dbReference type="Proteomes" id="UP001209878">
    <property type="component" value="Unassembled WGS sequence"/>
</dbReference>
<comment type="caution">
    <text evidence="6">The sequence shown here is derived from an EMBL/GenBank/DDBJ whole genome shotgun (WGS) entry which is preliminary data.</text>
</comment>
<reference evidence="6" key="1">
    <citation type="journal article" date="2023" name="Mol. Biol. Evol.">
        <title>Third-Generation Sequencing Reveals the Adaptive Role of the Epigenome in Three Deep-Sea Polychaetes.</title>
        <authorList>
            <person name="Perez M."/>
            <person name="Aroh O."/>
            <person name="Sun Y."/>
            <person name="Lan Y."/>
            <person name="Juniper S.K."/>
            <person name="Young C.R."/>
            <person name="Angers B."/>
            <person name="Qian P.Y."/>
        </authorList>
    </citation>
    <scope>NUCLEOTIDE SEQUENCE</scope>
    <source>
        <strain evidence="6">R07B-5</strain>
    </source>
</reference>
<evidence type="ECO:0000256" key="3">
    <source>
        <dbReference type="ARBA" id="ARBA00023273"/>
    </source>
</evidence>
<dbReference type="InterPro" id="IPR051844">
    <property type="entry name" value="USH2_Complex_Protein"/>
</dbReference>
<feature type="region of interest" description="Disordered" evidence="4">
    <location>
        <begin position="47"/>
        <end position="67"/>
    </location>
</feature>
<keyword evidence="2" id="KW-0677">Repeat</keyword>
<dbReference type="SUPFAM" id="SSF50156">
    <property type="entry name" value="PDZ domain-like"/>
    <property type="match status" value="2"/>
</dbReference>
<evidence type="ECO:0000313" key="6">
    <source>
        <dbReference type="EMBL" id="KAK2142437.1"/>
    </source>
</evidence>
<evidence type="ECO:0000256" key="4">
    <source>
        <dbReference type="SAM" id="MobiDB-lite"/>
    </source>
</evidence>
<keyword evidence="7" id="KW-1185">Reference proteome</keyword>
<evidence type="ECO:0000259" key="5">
    <source>
        <dbReference type="PROSITE" id="PS50106"/>
    </source>
</evidence>
<dbReference type="SMART" id="SM00228">
    <property type="entry name" value="PDZ"/>
    <property type="match status" value="2"/>
</dbReference>
<proteinExistence type="predicted"/>
<protein>
    <recommendedName>
        <fullName evidence="5">PDZ domain-containing protein</fullName>
    </recommendedName>
</protein>
<dbReference type="GO" id="GO:0042995">
    <property type="term" value="C:cell projection"/>
    <property type="evidence" value="ECO:0007669"/>
    <property type="project" value="UniProtKB-SubCell"/>
</dbReference>
<dbReference type="GO" id="GO:0005886">
    <property type="term" value="C:plasma membrane"/>
    <property type="evidence" value="ECO:0007669"/>
    <property type="project" value="TreeGrafter"/>
</dbReference>
<dbReference type="PANTHER" id="PTHR23116">
    <property type="entry name" value="PDZ DOMAIN CONTAINING WHIRLIN AND HARMONIN-RELATED"/>
    <property type="match status" value="1"/>
</dbReference>
<dbReference type="InterPro" id="IPR001478">
    <property type="entry name" value="PDZ"/>
</dbReference>
<evidence type="ECO:0000256" key="2">
    <source>
        <dbReference type="ARBA" id="ARBA00022737"/>
    </source>
</evidence>
<dbReference type="AlphaFoldDB" id="A0AAD9IWV6"/>
<feature type="domain" description="PDZ" evidence="5">
    <location>
        <begin position="73"/>
        <end position="148"/>
    </location>
</feature>
<organism evidence="6 7">
    <name type="scientific">Ridgeia piscesae</name>
    <name type="common">Tubeworm</name>
    <dbReference type="NCBI Taxonomy" id="27915"/>
    <lineage>
        <taxon>Eukaryota</taxon>
        <taxon>Metazoa</taxon>
        <taxon>Spiralia</taxon>
        <taxon>Lophotrochozoa</taxon>
        <taxon>Annelida</taxon>
        <taxon>Polychaeta</taxon>
        <taxon>Sedentaria</taxon>
        <taxon>Canalipalpata</taxon>
        <taxon>Sabellida</taxon>
        <taxon>Siboglinidae</taxon>
        <taxon>Ridgeia</taxon>
    </lineage>
</organism>
<dbReference type="Gene3D" id="2.30.42.10">
    <property type="match status" value="2"/>
</dbReference>
<accession>A0AAD9IWV6</accession>
<feature type="region of interest" description="Disordered" evidence="4">
    <location>
        <begin position="318"/>
        <end position="365"/>
    </location>
</feature>
<evidence type="ECO:0000313" key="7">
    <source>
        <dbReference type="Proteomes" id="UP001209878"/>
    </source>
</evidence>
<sequence>MFDQLTAGQSTRSKSDDRMVKKEFDVLSTVRMPAAYYDTVPARRANKTPRRPLSHVARPHSAAEVGSSPTIRTVHLRAQTEGGSRHKGRRGKLGFSIRGGAEHGMGIYVSSVDEGSAAEKQGLAAGDQICSVNQISFKNTSQDEAARVPAALESTYTYTWVDPRGRVVSPPPATETLIDWDDSTVGRRSGLNLLNGIRGGREFGLGIFVTGVDRGSAAELGGLKASVVPPITLIHRSASPLSFVRRLNDTSLPVQCCDVLTIPAAHVGEQILDVNGESFLNITHADAVSILQTSKHLVMTTRDIGKLPLARTTYEHAQWTPCDSPDTGHAGDTFSPPSSAAEPLSTPVTKIPSPNSLPPRTLMPR</sequence>
<dbReference type="InterPro" id="IPR036034">
    <property type="entry name" value="PDZ_sf"/>
</dbReference>
<keyword evidence="3" id="KW-0966">Cell projection</keyword>
<comment type="subcellular location">
    <subcellularLocation>
        <location evidence="1">Cell projection</location>
    </subcellularLocation>
</comment>
<dbReference type="PROSITE" id="PS50106">
    <property type="entry name" value="PDZ"/>
    <property type="match status" value="2"/>
</dbReference>
<dbReference type="EMBL" id="JAODUO010004873">
    <property type="protein sequence ID" value="KAK2142437.1"/>
    <property type="molecule type" value="Genomic_DNA"/>
</dbReference>
<gene>
    <name evidence="6" type="ORF">NP493_4890g00000</name>
</gene>
<dbReference type="Pfam" id="PF00595">
    <property type="entry name" value="PDZ"/>
    <property type="match status" value="1"/>
</dbReference>
<evidence type="ECO:0000256" key="1">
    <source>
        <dbReference type="ARBA" id="ARBA00004316"/>
    </source>
</evidence>